<feature type="compositionally biased region" description="Acidic residues" evidence="1">
    <location>
        <begin position="269"/>
        <end position="280"/>
    </location>
</feature>
<feature type="compositionally biased region" description="Basic and acidic residues" evidence="1">
    <location>
        <begin position="542"/>
        <end position="571"/>
    </location>
</feature>
<feature type="region of interest" description="Disordered" evidence="1">
    <location>
        <begin position="510"/>
        <end position="580"/>
    </location>
</feature>
<evidence type="ECO:0000313" key="2">
    <source>
        <dbReference type="EMBL" id="KAL2040355.1"/>
    </source>
</evidence>
<sequence>MSPPNPELSNDGSQEFQHSTKSTAAPSTSSEPSTVASTAPPCSLESTGTFLTLLGCVSEIAFDEVFSENLGGDVYMDKKALIDDSLIQRGNHELKARLNKDLEGLIECHSSRAGHILFNNQLYMAGTKRGSVLLAEPTIIITRGIKKSGKKIAEQLEKLKLHYLEESGQPIQVRYQRAPSYWAASSTLEPATSDPTSTPIYRGWRLYEVGMESKVYSAETTSTCGLKLEFILQNKDSVRRRYASLGGLVLIGKVIFCMTTAHTFMLDDDQGASDQDEDASESFNYDSDAGMDWNSAPDYSDLTGTKPSFSSIMWHSQLKPASAYSFNGKRALIKQDGSIIKSKAPNSDWALFSLIGYLPISNRNGPLMLLSVTPESLLSAGNVTILCGADERHSDYLTQTYLSIHTVGGELDVREIVLSNPMTPGASGSWIVRESQVCGFVVAVTNAGRSCLMLPMERAFRDIETTFGQSVTIGHDLNDAVRKERRQMRQQLEAVKVQIVHQARDGTITNADANNGMFQLPPPAIPTSEAKDQDGFNQDGNVEEKKEGSPRNRHQGTEAKKGAENLSDYKRSRFPYTSNKSQKQAAFHGILRYLRSRSEISCLLWLTRI</sequence>
<feature type="region of interest" description="Disordered" evidence="1">
    <location>
        <begin position="1"/>
        <end position="41"/>
    </location>
</feature>
<comment type="caution">
    <text evidence="2">The sequence shown here is derived from an EMBL/GenBank/DDBJ whole genome shotgun (WGS) entry which is preliminary data.</text>
</comment>
<proteinExistence type="predicted"/>
<reference evidence="2 3" key="1">
    <citation type="submission" date="2024-09" db="EMBL/GenBank/DDBJ databases">
        <title>Rethinking Asexuality: The Enigmatic Case of Functional Sexual Genes in Lepraria (Stereocaulaceae).</title>
        <authorList>
            <person name="Doellman M."/>
            <person name="Sun Y."/>
            <person name="Barcenas-Pena A."/>
            <person name="Lumbsch H.T."/>
            <person name="Grewe F."/>
        </authorList>
    </citation>
    <scope>NUCLEOTIDE SEQUENCE [LARGE SCALE GENOMIC DNA]</scope>
    <source>
        <strain evidence="2 3">Mercado 3170</strain>
    </source>
</reference>
<gene>
    <name evidence="2" type="ORF">N7G274_006798</name>
</gene>
<accession>A0ABR4A3B5</accession>
<feature type="compositionally biased region" description="Polar residues" evidence="1">
    <location>
        <begin position="7"/>
        <end position="17"/>
    </location>
</feature>
<evidence type="ECO:0000313" key="3">
    <source>
        <dbReference type="Proteomes" id="UP001590950"/>
    </source>
</evidence>
<organism evidence="2 3">
    <name type="scientific">Stereocaulon virgatum</name>
    <dbReference type="NCBI Taxonomy" id="373712"/>
    <lineage>
        <taxon>Eukaryota</taxon>
        <taxon>Fungi</taxon>
        <taxon>Dikarya</taxon>
        <taxon>Ascomycota</taxon>
        <taxon>Pezizomycotina</taxon>
        <taxon>Lecanoromycetes</taxon>
        <taxon>OSLEUM clade</taxon>
        <taxon>Lecanoromycetidae</taxon>
        <taxon>Lecanorales</taxon>
        <taxon>Lecanorineae</taxon>
        <taxon>Stereocaulaceae</taxon>
        <taxon>Stereocaulon</taxon>
    </lineage>
</organism>
<keyword evidence="3" id="KW-1185">Reference proteome</keyword>
<name>A0ABR4A3B5_9LECA</name>
<protein>
    <submittedName>
        <fullName evidence="2">Uncharacterized protein</fullName>
    </submittedName>
</protein>
<evidence type="ECO:0000256" key="1">
    <source>
        <dbReference type="SAM" id="MobiDB-lite"/>
    </source>
</evidence>
<dbReference type="Proteomes" id="UP001590950">
    <property type="component" value="Unassembled WGS sequence"/>
</dbReference>
<dbReference type="EMBL" id="JBEFKJ010000021">
    <property type="protein sequence ID" value="KAL2040355.1"/>
    <property type="molecule type" value="Genomic_DNA"/>
</dbReference>
<feature type="compositionally biased region" description="Low complexity" evidence="1">
    <location>
        <begin position="19"/>
        <end position="41"/>
    </location>
</feature>
<feature type="region of interest" description="Disordered" evidence="1">
    <location>
        <begin position="269"/>
        <end position="289"/>
    </location>
</feature>